<evidence type="ECO:0000256" key="3">
    <source>
        <dbReference type="ARBA" id="ARBA00022989"/>
    </source>
</evidence>
<sequence>MEYSPSPRRRLSDDPPPRRYTGFSNRRLSLERQFRPSRRNTEGSEDEFDVSYGGEPVPAHTASGEPQPATESYDFLSTSPRASPPTSGSYITESNTSSIPSYVEGIENDGTKAEEVEEAGLSWTVTLPTNNEQSMLYTHISDSNSAWRAKKYHDKKIGTTTLESIYSIKYSTGEMGQGKITLFCPQGPIKDNEDSAPVQAKWLHVQRSSMSVRVLEKLVMDCPIINADIRRVAVLLLESVEKSFLRESENGAYIEPGSILRFNGTRQVLHDAHDFVVTEPVIFAAFPFIELLSSKNNSGSRDRDDFYPRTLLQNLYGFDVVTSRGKNQVIHKMPVNCQPHDTLYVNQLWCLVIGSDILITLSDRPPDDLLGDTIEKRTDYFRQPLRIEIVDVSGFQHSMNISSKTPWVDFFRQVIYIVHGNLITIMDYDLVDQADEVVTTERWAKLTKATRPSLLKFHLVKRKASTSRSSSISSWRSSHSGIRRLLLLDYVHRDNRHSSRTSASRDHADTYEGVPSSSEKLSTSKRIPTSGIEEQREAATNLEANFSYISDGDKNTTLKEEAPDISTVKDAASSAEKVGTRLSDDELNEREEVSNSQSNTSATIYQKVQIEDGSDSSDGDEIDKRSHNGLIGATIHDTRTEFSLGDKMVLNDAHSSCPDNLSELGHLERTPETRFNLGNSNSFPQDIPNRGFRSRSSSPSNSTDESFHSRGRSRIRKRRAWRWESPSSAHDPSSRSGVRFQPQERHASDRDSAEMSPYGSSNATKVENRPVQKAVPFFFWKQSSMTSTFSSLDTQEQALIKLLDQIDERLSGDSVSRYYLKVPELTMDDLLSRQESLRESSLKMDSRIDPSEDRRVSKSGEQGTIDSRTGGDDNNVERVEALAAHLDNNPVIKAKAPRRENEPALDNAPGLINAPLGRGACEQTHFSQTKALGLVSHDKALAQQLIEQLIWEENERGRESECTYTIRDFSSQAKKTDLHRRKPTLAKMLYLDCRDCKAAKPYQSAMDALNHLHERHIECKHNESDRPYDDPCYVWLRRIWQDCYPMRSSRDGLLGIMEEFIEELSYISNHTRELHNMTTRDFSASDAVSTPPLSMNITQAFQQIVKMFVFRAKQLSLINRRRSLINGSSLESFPLIQRIDRKIEELFSLEMDANERIIDRLEDAKKDIFLSGIGSHSEMLEAETVRVQFLALAFMSEIQRPLVQPSAMGRSYVKNTLLQLYKDYTSRLHFEANNRPRKRVFLDIHGLEEELQALDKLADSQESCLYNFLTLINPVTSRYTTETRLREFRVEVQFGNDQLHHHIERRREIDNLATRLRILKDQVKQTIEIMEEDHGKAIRVFTVVTLFFLPLSFVSSFLGMNTTDVRDSEWNQAIFWITAVPITVGVLSLAFIYGYRGEEIRDWMIQTLQTRSRQGTPLAFHEMSGRTSLETRQKEWYPAITAEQDTIEKKRFSSLVRSRIKNVPGWKRHMNDTFKVSDGLDGKVSIRRRNTDDSLAPMRQ</sequence>
<dbReference type="GO" id="GO:0016020">
    <property type="term" value="C:membrane"/>
    <property type="evidence" value="ECO:0007669"/>
    <property type="project" value="UniProtKB-SubCell"/>
</dbReference>
<feature type="compositionally biased region" description="Polar residues" evidence="5">
    <location>
        <begin position="594"/>
        <end position="606"/>
    </location>
</feature>
<dbReference type="InterPro" id="IPR002523">
    <property type="entry name" value="MgTranspt_CorA/ZnTranspt_ZntB"/>
</dbReference>
<feature type="compositionally biased region" description="Basic and acidic residues" evidence="5">
    <location>
        <begin position="551"/>
        <end position="562"/>
    </location>
</feature>
<feature type="compositionally biased region" description="Basic and acidic residues" evidence="5">
    <location>
        <begin position="28"/>
        <end position="42"/>
    </location>
</feature>
<feature type="compositionally biased region" description="Low complexity" evidence="5">
    <location>
        <begin position="725"/>
        <end position="736"/>
    </location>
</feature>
<keyword evidence="2 6" id="KW-0812">Transmembrane</keyword>
<comment type="subcellular location">
    <subcellularLocation>
        <location evidence="1">Membrane</location>
        <topology evidence="1">Multi-pass membrane protein</topology>
    </subcellularLocation>
</comment>
<dbReference type="Proteomes" id="UP000054821">
    <property type="component" value="Unassembled WGS sequence"/>
</dbReference>
<evidence type="ECO:0000313" key="8">
    <source>
        <dbReference type="Proteomes" id="UP000054821"/>
    </source>
</evidence>
<dbReference type="Gene3D" id="1.20.58.340">
    <property type="entry name" value="Magnesium transport protein CorA, transmembrane region"/>
    <property type="match status" value="1"/>
</dbReference>
<evidence type="ECO:0000256" key="2">
    <source>
        <dbReference type="ARBA" id="ARBA00022692"/>
    </source>
</evidence>
<dbReference type="Pfam" id="PF01544">
    <property type="entry name" value="CorA"/>
    <property type="match status" value="1"/>
</dbReference>
<comment type="caution">
    <text evidence="7">The sequence shown here is derived from an EMBL/GenBank/DDBJ whole genome shotgun (WGS) entry which is preliminary data.</text>
</comment>
<feature type="compositionally biased region" description="Basic and acidic residues" evidence="5">
    <location>
        <begin position="497"/>
        <end position="510"/>
    </location>
</feature>
<dbReference type="STRING" id="398673.A0A2P4ZPQ0"/>
<evidence type="ECO:0000256" key="5">
    <source>
        <dbReference type="SAM" id="MobiDB-lite"/>
    </source>
</evidence>
<feature type="region of interest" description="Disordered" evidence="5">
    <location>
        <begin position="497"/>
        <end position="533"/>
    </location>
</feature>
<dbReference type="GO" id="GO:0046873">
    <property type="term" value="F:metal ion transmembrane transporter activity"/>
    <property type="evidence" value="ECO:0007669"/>
    <property type="project" value="InterPro"/>
</dbReference>
<proteinExistence type="predicted"/>
<feature type="region of interest" description="Disordered" evidence="5">
    <location>
        <begin position="837"/>
        <end position="875"/>
    </location>
</feature>
<dbReference type="RefSeq" id="XP_024405725.1">
    <property type="nucleotide sequence ID" value="XM_024549495.1"/>
</dbReference>
<name>A0A2P4ZPQ0_9HYPO</name>
<dbReference type="InterPro" id="IPR045863">
    <property type="entry name" value="CorA_TM1_TM2"/>
</dbReference>
<evidence type="ECO:0000313" key="7">
    <source>
        <dbReference type="EMBL" id="PON26252.1"/>
    </source>
</evidence>
<feature type="compositionally biased region" description="Low complexity" evidence="5">
    <location>
        <begin position="694"/>
        <end position="704"/>
    </location>
</feature>
<evidence type="ECO:0000256" key="6">
    <source>
        <dbReference type="SAM" id="Phobius"/>
    </source>
</evidence>
<feature type="transmembrane region" description="Helical" evidence="6">
    <location>
        <begin position="1373"/>
        <end position="1395"/>
    </location>
</feature>
<feature type="transmembrane region" description="Helical" evidence="6">
    <location>
        <begin position="1340"/>
        <end position="1361"/>
    </location>
</feature>
<gene>
    <name evidence="7" type="ORF">TGAM01_v204728</name>
</gene>
<feature type="compositionally biased region" description="Basic and acidic residues" evidence="5">
    <location>
        <begin position="742"/>
        <end position="753"/>
    </location>
</feature>
<keyword evidence="4 6" id="KW-0472">Membrane</keyword>
<feature type="region of interest" description="Disordered" evidence="5">
    <location>
        <begin position="672"/>
        <end position="767"/>
    </location>
</feature>
<accession>A0A2P4ZPQ0</accession>
<dbReference type="PANTHER" id="PTHR47685">
    <property type="entry name" value="MAGNESIUM TRANSPORT PROTEIN CORA"/>
    <property type="match status" value="1"/>
</dbReference>
<feature type="compositionally biased region" description="Polar residues" evidence="5">
    <location>
        <begin position="515"/>
        <end position="527"/>
    </location>
</feature>
<feature type="compositionally biased region" description="Acidic residues" evidence="5">
    <location>
        <begin position="612"/>
        <end position="621"/>
    </location>
</feature>
<organism evidence="7 8">
    <name type="scientific">Trichoderma gamsii</name>
    <dbReference type="NCBI Taxonomy" id="398673"/>
    <lineage>
        <taxon>Eukaryota</taxon>
        <taxon>Fungi</taxon>
        <taxon>Dikarya</taxon>
        <taxon>Ascomycota</taxon>
        <taxon>Pezizomycotina</taxon>
        <taxon>Sordariomycetes</taxon>
        <taxon>Hypocreomycetidae</taxon>
        <taxon>Hypocreales</taxon>
        <taxon>Hypocreaceae</taxon>
        <taxon>Trichoderma</taxon>
    </lineage>
</organism>
<feature type="compositionally biased region" description="Basic and acidic residues" evidence="5">
    <location>
        <begin position="837"/>
        <end position="858"/>
    </location>
</feature>
<dbReference type="PANTHER" id="PTHR47685:SF1">
    <property type="entry name" value="MAGNESIUM TRANSPORT PROTEIN CORA"/>
    <property type="match status" value="1"/>
</dbReference>
<feature type="region of interest" description="Disordered" evidence="5">
    <location>
        <begin position="549"/>
        <end position="628"/>
    </location>
</feature>
<protein>
    <submittedName>
        <fullName evidence="7">Uncharacterized protein</fullName>
    </submittedName>
</protein>
<feature type="region of interest" description="Disordered" evidence="5">
    <location>
        <begin position="1"/>
        <end position="96"/>
    </location>
</feature>
<evidence type="ECO:0000256" key="4">
    <source>
        <dbReference type="ARBA" id="ARBA00023136"/>
    </source>
</evidence>
<feature type="compositionally biased region" description="Basic residues" evidence="5">
    <location>
        <begin position="709"/>
        <end position="720"/>
    </location>
</feature>
<dbReference type="InterPro" id="IPR050829">
    <property type="entry name" value="CorA_MIT"/>
</dbReference>
<dbReference type="EMBL" id="JPDN02000014">
    <property type="protein sequence ID" value="PON26252.1"/>
    <property type="molecule type" value="Genomic_DNA"/>
</dbReference>
<evidence type="ECO:0000256" key="1">
    <source>
        <dbReference type="ARBA" id="ARBA00004141"/>
    </source>
</evidence>
<dbReference type="GeneID" id="29981655"/>
<dbReference type="SUPFAM" id="SSF144083">
    <property type="entry name" value="Magnesium transport protein CorA, transmembrane region"/>
    <property type="match status" value="1"/>
</dbReference>
<feature type="compositionally biased region" description="Polar residues" evidence="5">
    <location>
        <begin position="75"/>
        <end position="96"/>
    </location>
</feature>
<reference evidence="7 8" key="1">
    <citation type="journal article" date="2016" name="Genome Announc.">
        <title>Draft Whole-Genome Sequence of Trichoderma gamsii T6085, a Promising Biocontrol Agent of Fusarium Head Blight on Wheat.</title>
        <authorList>
            <person name="Baroncelli R."/>
            <person name="Zapparata A."/>
            <person name="Piaggeschi G."/>
            <person name="Sarrocco S."/>
            <person name="Vannacci G."/>
        </authorList>
    </citation>
    <scope>NUCLEOTIDE SEQUENCE [LARGE SCALE GENOMIC DNA]</scope>
    <source>
        <strain evidence="7 8">T6085</strain>
    </source>
</reference>
<keyword evidence="8" id="KW-1185">Reference proteome</keyword>
<keyword evidence="3 6" id="KW-1133">Transmembrane helix</keyword>